<feature type="region of interest" description="Disordered" evidence="1">
    <location>
        <begin position="222"/>
        <end position="282"/>
    </location>
</feature>
<dbReference type="AlphaFoldDB" id="A0A5C2SM81"/>
<dbReference type="STRING" id="1328759.A0A5C2SM81"/>
<feature type="compositionally biased region" description="Low complexity" evidence="1">
    <location>
        <begin position="266"/>
        <end position="276"/>
    </location>
</feature>
<organism evidence="2 3">
    <name type="scientific">Lentinus tigrinus ALCF2SS1-6</name>
    <dbReference type="NCBI Taxonomy" id="1328759"/>
    <lineage>
        <taxon>Eukaryota</taxon>
        <taxon>Fungi</taxon>
        <taxon>Dikarya</taxon>
        <taxon>Basidiomycota</taxon>
        <taxon>Agaricomycotina</taxon>
        <taxon>Agaricomycetes</taxon>
        <taxon>Polyporales</taxon>
        <taxon>Polyporaceae</taxon>
        <taxon>Lentinus</taxon>
    </lineage>
</organism>
<evidence type="ECO:0000313" key="2">
    <source>
        <dbReference type="EMBL" id="RPD64267.1"/>
    </source>
</evidence>
<feature type="compositionally biased region" description="Basic and acidic residues" evidence="1">
    <location>
        <begin position="252"/>
        <end position="263"/>
    </location>
</feature>
<dbReference type="EMBL" id="ML122254">
    <property type="protein sequence ID" value="RPD64267.1"/>
    <property type="molecule type" value="Genomic_DNA"/>
</dbReference>
<keyword evidence="3" id="KW-1185">Reference proteome</keyword>
<accession>A0A5C2SM81</accession>
<evidence type="ECO:0000313" key="3">
    <source>
        <dbReference type="Proteomes" id="UP000313359"/>
    </source>
</evidence>
<feature type="region of interest" description="Disordered" evidence="1">
    <location>
        <begin position="65"/>
        <end position="95"/>
    </location>
</feature>
<evidence type="ECO:0008006" key="4">
    <source>
        <dbReference type="Google" id="ProtNLM"/>
    </source>
</evidence>
<gene>
    <name evidence="2" type="ORF">L227DRAFT_323442</name>
</gene>
<sequence length="282" mass="31066">MAFQCQFERCAVRLHDSRLSLVEHINFSHMSRISLLCPVEGCSTTFTYKQAASAIPAHLRTEHRFGGSFPTRLPPLRHSRMPKPPPRKPLPPLPPDPVPVYTLLCPPMREKHPKAGSTASQAARRGRWKRMGSRAPPPEDSDDEDESMPFADLDPQASTAYYCDRGNECRDWVVHKAPSEPSLQLSRPQPMIIPPIPENPLPRSIGYAAFAERFAQLELAGAIDGSGQWPQEDSERDGEADARHSRTKSKSKQKDTDTDKMDTDSQDCGAGPSSSTQGGGGG</sequence>
<evidence type="ECO:0000256" key="1">
    <source>
        <dbReference type="SAM" id="MobiDB-lite"/>
    </source>
</evidence>
<protein>
    <recommendedName>
        <fullName evidence="4">C2H2-type domain-containing protein</fullName>
    </recommendedName>
</protein>
<dbReference type="OrthoDB" id="2576496at2759"/>
<feature type="compositionally biased region" description="Pro residues" evidence="1">
    <location>
        <begin position="82"/>
        <end position="95"/>
    </location>
</feature>
<proteinExistence type="predicted"/>
<dbReference type="Proteomes" id="UP000313359">
    <property type="component" value="Unassembled WGS sequence"/>
</dbReference>
<feature type="region of interest" description="Disordered" evidence="1">
    <location>
        <begin position="107"/>
        <end position="152"/>
    </location>
</feature>
<reference evidence="2" key="1">
    <citation type="journal article" date="2018" name="Genome Biol. Evol.">
        <title>Genomics and development of Lentinus tigrinus, a white-rot wood-decaying mushroom with dimorphic fruiting bodies.</title>
        <authorList>
            <person name="Wu B."/>
            <person name="Xu Z."/>
            <person name="Knudson A."/>
            <person name="Carlson A."/>
            <person name="Chen N."/>
            <person name="Kovaka S."/>
            <person name="LaButti K."/>
            <person name="Lipzen A."/>
            <person name="Pennachio C."/>
            <person name="Riley R."/>
            <person name="Schakwitz W."/>
            <person name="Umezawa K."/>
            <person name="Ohm R.A."/>
            <person name="Grigoriev I.V."/>
            <person name="Nagy L.G."/>
            <person name="Gibbons J."/>
            <person name="Hibbett D."/>
        </authorList>
    </citation>
    <scope>NUCLEOTIDE SEQUENCE [LARGE SCALE GENOMIC DNA]</scope>
    <source>
        <strain evidence="2">ALCF2SS1-6</strain>
    </source>
</reference>
<name>A0A5C2SM81_9APHY</name>